<dbReference type="PROSITE" id="PS50262">
    <property type="entry name" value="G_PROTEIN_RECEP_F1_2"/>
    <property type="match status" value="1"/>
</dbReference>
<dbReference type="Pfam" id="PF13853">
    <property type="entry name" value="7tm_4"/>
    <property type="match status" value="1"/>
</dbReference>
<dbReference type="AlphaFoldDB" id="A0A8J6B5Y4"/>
<dbReference type="GO" id="GO:0004930">
    <property type="term" value="F:G protein-coupled receptor activity"/>
    <property type="evidence" value="ECO:0007669"/>
    <property type="project" value="UniProtKB-KW"/>
</dbReference>
<evidence type="ECO:0000256" key="11">
    <source>
        <dbReference type="RuleBase" id="RU363047"/>
    </source>
</evidence>
<name>A0A8J6B5Y4_ELECQ</name>
<keyword evidence="3 10" id="KW-0812">Transmembrane</keyword>
<feature type="domain" description="G-protein coupled receptors family 1 profile" evidence="12">
    <location>
        <begin position="41"/>
        <end position="290"/>
    </location>
</feature>
<sequence length="311" mass="35063">MNNCTNETVKEFLILAFHTSATGHIALFIGMLLMYLMTVIGNLIIITLVCLVTQLHTPMYFFLCNLSTADITFVSVTLPKVLSIIVTKDHTISFQGCITQLYFFLLCGDAEVFTLTCMAYDRYVAICKPLQYAMLMRKKVRLTMSASSWLIGIFNSLLHSLIASSLSFCYSNEIDHFFCDPKTLNMLSASDSIYRDIVSGVTTVLIGCLPFQCIIISYVYIIKTILKMKYSKGCSKAFSSCTSHLITVILFYGPGIFLYIKPETGHSLEEDKWLSLLYVAVVPMLNPLVYSLRNKDTLDAMAKVKRYLQNI</sequence>
<dbReference type="PROSITE" id="PS00237">
    <property type="entry name" value="G_PROTEIN_RECEP_F1_1"/>
    <property type="match status" value="1"/>
</dbReference>
<feature type="transmembrane region" description="Helical" evidence="11">
    <location>
        <begin position="242"/>
        <end position="261"/>
    </location>
</feature>
<dbReference type="PANTHER" id="PTHR26452">
    <property type="entry name" value="OLFACTORY RECEPTOR"/>
    <property type="match status" value="1"/>
</dbReference>
<dbReference type="OrthoDB" id="9444602at2759"/>
<dbReference type="PRINTS" id="PR00245">
    <property type="entry name" value="OLFACTORYR"/>
</dbReference>
<dbReference type="EMBL" id="WNTK01014570">
    <property type="protein sequence ID" value="KAG9461991.1"/>
    <property type="molecule type" value="Genomic_DNA"/>
</dbReference>
<dbReference type="Gene3D" id="1.20.1070.10">
    <property type="entry name" value="Rhodopsin 7-helix transmembrane proteins"/>
    <property type="match status" value="1"/>
</dbReference>
<gene>
    <name evidence="13" type="ORF">GDO78_015183</name>
</gene>
<dbReference type="InterPro" id="IPR000725">
    <property type="entry name" value="Olfact_rcpt"/>
</dbReference>
<dbReference type="InterPro" id="IPR017452">
    <property type="entry name" value="GPCR_Rhodpsn_7TM"/>
</dbReference>
<feature type="transmembrane region" description="Helical" evidence="11">
    <location>
        <begin position="142"/>
        <end position="162"/>
    </location>
</feature>
<organism evidence="13 14">
    <name type="scientific">Eleutherodactylus coqui</name>
    <name type="common">Puerto Rican coqui</name>
    <dbReference type="NCBI Taxonomy" id="57060"/>
    <lineage>
        <taxon>Eukaryota</taxon>
        <taxon>Metazoa</taxon>
        <taxon>Chordata</taxon>
        <taxon>Craniata</taxon>
        <taxon>Vertebrata</taxon>
        <taxon>Euteleostomi</taxon>
        <taxon>Amphibia</taxon>
        <taxon>Batrachia</taxon>
        <taxon>Anura</taxon>
        <taxon>Neobatrachia</taxon>
        <taxon>Hyloidea</taxon>
        <taxon>Eleutherodactylidae</taxon>
        <taxon>Eleutherodactylinae</taxon>
        <taxon>Eleutherodactylus</taxon>
        <taxon>Eleutherodactylus</taxon>
    </lineage>
</organism>
<dbReference type="InterPro" id="IPR050516">
    <property type="entry name" value="Olfactory_GPCR"/>
</dbReference>
<keyword evidence="8 10" id="KW-0675">Receptor</keyword>
<dbReference type="PRINTS" id="PR00237">
    <property type="entry name" value="GPCRRHODOPSN"/>
</dbReference>
<keyword evidence="4 11" id="KW-0552">Olfaction</keyword>
<keyword evidence="14" id="KW-1185">Reference proteome</keyword>
<evidence type="ECO:0000256" key="2">
    <source>
        <dbReference type="ARBA" id="ARBA00022475"/>
    </source>
</evidence>
<dbReference type="SUPFAM" id="SSF81321">
    <property type="entry name" value="Family A G protein-coupled receptor-like"/>
    <property type="match status" value="1"/>
</dbReference>
<comment type="similarity">
    <text evidence="10">Belongs to the G-protein coupled receptor 1 family.</text>
</comment>
<dbReference type="CDD" id="cd13954">
    <property type="entry name" value="7tmA_OR"/>
    <property type="match status" value="1"/>
</dbReference>
<keyword evidence="2 11" id="KW-1003">Cell membrane</keyword>
<proteinExistence type="inferred from homology"/>
<evidence type="ECO:0000256" key="9">
    <source>
        <dbReference type="ARBA" id="ARBA00023224"/>
    </source>
</evidence>
<evidence type="ECO:0000256" key="7">
    <source>
        <dbReference type="ARBA" id="ARBA00023136"/>
    </source>
</evidence>
<keyword evidence="5 11" id="KW-1133">Transmembrane helix</keyword>
<keyword evidence="11" id="KW-0716">Sensory transduction</keyword>
<evidence type="ECO:0000256" key="3">
    <source>
        <dbReference type="ARBA" id="ARBA00022692"/>
    </source>
</evidence>
<comment type="caution">
    <text evidence="13">The sequence shown here is derived from an EMBL/GenBank/DDBJ whole genome shotgun (WGS) entry which is preliminary data.</text>
</comment>
<evidence type="ECO:0000256" key="5">
    <source>
        <dbReference type="ARBA" id="ARBA00022989"/>
    </source>
</evidence>
<protein>
    <recommendedName>
        <fullName evidence="11">Olfactory receptor</fullName>
    </recommendedName>
</protein>
<keyword evidence="7 11" id="KW-0472">Membrane</keyword>
<dbReference type="InterPro" id="IPR000276">
    <property type="entry name" value="GPCR_Rhodpsn"/>
</dbReference>
<dbReference type="Proteomes" id="UP000770717">
    <property type="component" value="Unassembled WGS sequence"/>
</dbReference>
<reference evidence="13" key="1">
    <citation type="thesis" date="2020" institute="ProQuest LLC" country="789 East Eisenhower Parkway, Ann Arbor, MI, USA">
        <title>Comparative Genomics and Chromosome Evolution.</title>
        <authorList>
            <person name="Mudd A.B."/>
        </authorList>
    </citation>
    <scope>NUCLEOTIDE SEQUENCE</scope>
    <source>
        <strain evidence="13">HN-11 Male</strain>
        <tissue evidence="13">Kidney and liver</tissue>
    </source>
</reference>
<evidence type="ECO:0000256" key="10">
    <source>
        <dbReference type="RuleBase" id="RU000688"/>
    </source>
</evidence>
<accession>A0A8J6B5Y4</accession>
<feature type="transmembrane region" description="Helical" evidence="11">
    <location>
        <begin position="197"/>
        <end position="221"/>
    </location>
</feature>
<evidence type="ECO:0000256" key="8">
    <source>
        <dbReference type="ARBA" id="ARBA00023170"/>
    </source>
</evidence>
<dbReference type="GO" id="GO:0005886">
    <property type="term" value="C:plasma membrane"/>
    <property type="evidence" value="ECO:0007669"/>
    <property type="project" value="UniProtKB-SubCell"/>
</dbReference>
<comment type="caution">
    <text evidence="11">Lacks conserved residue(s) required for the propagation of feature annotation.</text>
</comment>
<feature type="transmembrane region" description="Helical" evidence="11">
    <location>
        <begin position="273"/>
        <end position="292"/>
    </location>
</feature>
<keyword evidence="9 10" id="KW-0807">Transducer</keyword>
<evidence type="ECO:0000313" key="13">
    <source>
        <dbReference type="EMBL" id="KAG9461991.1"/>
    </source>
</evidence>
<evidence type="ECO:0000256" key="1">
    <source>
        <dbReference type="ARBA" id="ARBA00004651"/>
    </source>
</evidence>
<keyword evidence="6 10" id="KW-0297">G-protein coupled receptor</keyword>
<evidence type="ECO:0000256" key="6">
    <source>
        <dbReference type="ARBA" id="ARBA00023040"/>
    </source>
</evidence>
<evidence type="ECO:0000256" key="4">
    <source>
        <dbReference type="ARBA" id="ARBA00022725"/>
    </source>
</evidence>
<evidence type="ECO:0000313" key="14">
    <source>
        <dbReference type="Proteomes" id="UP000770717"/>
    </source>
</evidence>
<comment type="subcellular location">
    <subcellularLocation>
        <location evidence="1 11">Cell membrane</location>
        <topology evidence="1 11">Multi-pass membrane protein</topology>
    </subcellularLocation>
</comment>
<dbReference type="GO" id="GO:0004984">
    <property type="term" value="F:olfactory receptor activity"/>
    <property type="evidence" value="ECO:0007669"/>
    <property type="project" value="InterPro"/>
</dbReference>
<evidence type="ECO:0000259" key="12">
    <source>
        <dbReference type="PROSITE" id="PS50262"/>
    </source>
</evidence>
<dbReference type="FunFam" id="1.20.1070.10:FF:000008">
    <property type="entry name" value="Olfactory receptor"/>
    <property type="match status" value="1"/>
</dbReference>